<organism evidence="4 5">
    <name type="scientific">Paramormyrops kingsleyae</name>
    <dbReference type="NCBI Taxonomy" id="1676925"/>
    <lineage>
        <taxon>Eukaryota</taxon>
        <taxon>Metazoa</taxon>
        <taxon>Chordata</taxon>
        <taxon>Craniata</taxon>
        <taxon>Vertebrata</taxon>
        <taxon>Euteleostomi</taxon>
        <taxon>Actinopterygii</taxon>
        <taxon>Neopterygii</taxon>
        <taxon>Teleostei</taxon>
        <taxon>Osteoglossocephala</taxon>
        <taxon>Osteoglossomorpha</taxon>
        <taxon>Osteoglossiformes</taxon>
        <taxon>Mormyridae</taxon>
        <taxon>Paramormyrops</taxon>
    </lineage>
</organism>
<reference evidence="4" key="1">
    <citation type="submission" date="2025-05" db="UniProtKB">
        <authorList>
            <consortium name="Ensembl"/>
        </authorList>
    </citation>
    <scope>IDENTIFICATION</scope>
</reference>
<dbReference type="PANTHER" id="PTHR46608">
    <property type="entry name" value="T-CELL IMMUNOGLOBULIN AND MUCIN DOMAIN-CONTAINING PROTEIN 4"/>
    <property type="match status" value="1"/>
</dbReference>
<dbReference type="SUPFAM" id="SSF48726">
    <property type="entry name" value="Immunoglobulin"/>
    <property type="match status" value="1"/>
</dbReference>
<dbReference type="Ensembl" id="ENSPKIT00000022319.1">
    <property type="protein sequence ID" value="ENSPKIP00000041284.1"/>
    <property type="gene ID" value="ENSPKIG00000017892.1"/>
</dbReference>
<evidence type="ECO:0000259" key="3">
    <source>
        <dbReference type="PROSITE" id="PS50835"/>
    </source>
</evidence>
<dbReference type="Gene3D" id="2.60.40.10">
    <property type="entry name" value="Immunoglobulins"/>
    <property type="match status" value="1"/>
</dbReference>
<proteinExistence type="predicted"/>
<dbReference type="GO" id="GO:0060097">
    <property type="term" value="P:cytoskeletal rearrangement involved in phagocytosis, engulfment"/>
    <property type="evidence" value="ECO:0007669"/>
    <property type="project" value="TreeGrafter"/>
</dbReference>
<dbReference type="GO" id="GO:0001786">
    <property type="term" value="F:phosphatidylserine binding"/>
    <property type="evidence" value="ECO:0007669"/>
    <property type="project" value="TreeGrafter"/>
</dbReference>
<keyword evidence="2" id="KW-1133">Transmembrane helix</keyword>
<dbReference type="InterPro" id="IPR013783">
    <property type="entry name" value="Ig-like_fold"/>
</dbReference>
<dbReference type="KEGG" id="pki:111850360"/>
<feature type="transmembrane region" description="Helical" evidence="2">
    <location>
        <begin position="255"/>
        <end position="275"/>
    </location>
</feature>
<evidence type="ECO:0000256" key="2">
    <source>
        <dbReference type="SAM" id="Phobius"/>
    </source>
</evidence>
<keyword evidence="5" id="KW-1185">Reference proteome</keyword>
<dbReference type="SMART" id="SM00409">
    <property type="entry name" value="IG"/>
    <property type="match status" value="1"/>
</dbReference>
<accession>A0A3B3TEV0</accession>
<name>A0A3B3TEV0_9TELE</name>
<evidence type="ECO:0000313" key="4">
    <source>
        <dbReference type="Ensembl" id="ENSPKIP00000041284.1"/>
    </source>
</evidence>
<dbReference type="OrthoDB" id="8447307at2759"/>
<dbReference type="GeneTree" id="ENSGT00940000163509"/>
<keyword evidence="2" id="KW-0472">Membrane</keyword>
<keyword evidence="2" id="KW-0812">Transmembrane</keyword>
<dbReference type="PROSITE" id="PS50835">
    <property type="entry name" value="IG_LIKE"/>
    <property type="match status" value="1"/>
</dbReference>
<dbReference type="InterPro" id="IPR003599">
    <property type="entry name" value="Ig_sub"/>
</dbReference>
<dbReference type="Proteomes" id="UP000261540">
    <property type="component" value="Unplaced"/>
</dbReference>
<evidence type="ECO:0000313" key="5">
    <source>
        <dbReference type="Proteomes" id="UP000261540"/>
    </source>
</evidence>
<feature type="domain" description="Ig-like" evidence="3">
    <location>
        <begin position="51"/>
        <end position="172"/>
    </location>
</feature>
<dbReference type="Ensembl" id="ENSPKIT00000022329.1">
    <property type="protein sequence ID" value="ENSPKIP00000041294.1"/>
    <property type="gene ID" value="ENSPKIG00000017892.1"/>
</dbReference>
<dbReference type="GO" id="GO:0043277">
    <property type="term" value="P:apoptotic cell clearance"/>
    <property type="evidence" value="ECO:0007669"/>
    <property type="project" value="TreeGrafter"/>
</dbReference>
<dbReference type="InterPro" id="IPR007110">
    <property type="entry name" value="Ig-like_dom"/>
</dbReference>
<dbReference type="AlphaFoldDB" id="A0A3B3TEV0"/>
<protein>
    <submittedName>
        <fullName evidence="4">T cell immunoglobulin and mucin domain containing 4</fullName>
    </submittedName>
</protein>
<sequence>MALSVSVGANNVTLTGPGEQPPIQARSARGRALVSPPPHAAPWHCSGLLVPLLYLFTGMAVRKGTLKLHWILVFSTAAVGWCSASTYEATEGGLVVLPCRYSVKRHGLSHLCWGRSCGTFWCHDILLQADGDGVISKVSEKYRFTGDVLAGHVDLIIPRVKALDGGLYCCRVDIDGYFNDKKILHTLTVVKAPVAMTSSLAPVTHVTNPYSTTYRWMETKRWPSEPVQRKSSPPKPRVIEENPLPSPSLRINVPVLSFSLSVLLVLLGFLALMGLKREIQKRRLKTESQTAVEPPHIIHEIQTRKPLEENIYTLD</sequence>
<evidence type="ECO:0000256" key="1">
    <source>
        <dbReference type="SAM" id="MobiDB-lite"/>
    </source>
</evidence>
<dbReference type="PANTHER" id="PTHR46608:SF2">
    <property type="entry name" value="T CELL IMMUNOGLOBULIN AND MUCIN DOMAIN CONTAINING 4 PRECURSOR"/>
    <property type="match status" value="1"/>
</dbReference>
<dbReference type="InterPro" id="IPR036179">
    <property type="entry name" value="Ig-like_dom_sf"/>
</dbReference>
<feature type="region of interest" description="Disordered" evidence="1">
    <location>
        <begin position="222"/>
        <end position="241"/>
    </location>
</feature>